<organism evidence="2">
    <name type="scientific">uncultured Chloroflexia bacterium</name>
    <dbReference type="NCBI Taxonomy" id="1672391"/>
    <lineage>
        <taxon>Bacteria</taxon>
        <taxon>Bacillati</taxon>
        <taxon>Chloroflexota</taxon>
        <taxon>Chloroflexia</taxon>
        <taxon>environmental samples</taxon>
    </lineage>
</organism>
<sequence length="50" mass="5634">SERQAVLAAEPNVPRRVRDDQRSAANRAARRERYDEVVALHQCGLCGETI</sequence>
<dbReference type="EMBL" id="CADCTR010003169">
    <property type="protein sequence ID" value="CAA9385627.1"/>
    <property type="molecule type" value="Genomic_DNA"/>
</dbReference>
<name>A0A6J4NF26_9CHLR</name>
<feature type="non-terminal residue" evidence="2">
    <location>
        <position position="50"/>
    </location>
</feature>
<accession>A0A6J4NF26</accession>
<gene>
    <name evidence="2" type="ORF">AVDCRST_MAG93-9435</name>
</gene>
<evidence type="ECO:0000313" key="2">
    <source>
        <dbReference type="EMBL" id="CAA9385627.1"/>
    </source>
</evidence>
<protein>
    <submittedName>
        <fullName evidence="2">Uncharacterized protein</fullName>
    </submittedName>
</protein>
<feature type="region of interest" description="Disordered" evidence="1">
    <location>
        <begin position="1"/>
        <end position="29"/>
    </location>
</feature>
<proteinExistence type="predicted"/>
<feature type="non-terminal residue" evidence="2">
    <location>
        <position position="1"/>
    </location>
</feature>
<reference evidence="2" key="1">
    <citation type="submission" date="2020-02" db="EMBL/GenBank/DDBJ databases">
        <authorList>
            <person name="Meier V. D."/>
        </authorList>
    </citation>
    <scope>NUCLEOTIDE SEQUENCE</scope>
    <source>
        <strain evidence="2">AVDCRST_MAG93</strain>
    </source>
</reference>
<dbReference type="AlphaFoldDB" id="A0A6J4NF26"/>
<evidence type="ECO:0000256" key="1">
    <source>
        <dbReference type="SAM" id="MobiDB-lite"/>
    </source>
</evidence>